<feature type="binding site" evidence="3">
    <location>
        <position position="79"/>
    </location>
    <ligand>
        <name>Cu cation</name>
        <dbReference type="ChEBI" id="CHEBI:23378"/>
    </ligand>
</feature>
<keyword evidence="5" id="KW-1133">Transmembrane helix</keyword>
<evidence type="ECO:0000256" key="2">
    <source>
        <dbReference type="ARBA" id="ARBA00023008"/>
    </source>
</evidence>
<dbReference type="PANTHER" id="PTHR12151:SF25">
    <property type="entry name" value="LINALOOL DEHYDRATASE_ISOMERASE DOMAIN-CONTAINING PROTEIN"/>
    <property type="match status" value="1"/>
</dbReference>
<evidence type="ECO:0000313" key="8">
    <source>
        <dbReference type="Proteomes" id="UP000199236"/>
    </source>
</evidence>
<name>A0A1I5EA39_9HYPH</name>
<dbReference type="Pfam" id="PF02630">
    <property type="entry name" value="SCO1-SenC"/>
    <property type="match status" value="1"/>
</dbReference>
<dbReference type="GO" id="GO:0046872">
    <property type="term" value="F:metal ion binding"/>
    <property type="evidence" value="ECO:0007669"/>
    <property type="project" value="UniProtKB-KW"/>
</dbReference>
<feature type="transmembrane region" description="Helical" evidence="5">
    <location>
        <begin position="7"/>
        <end position="28"/>
    </location>
</feature>
<dbReference type="PANTHER" id="PTHR12151">
    <property type="entry name" value="ELECTRON TRANSPORT PROTIN SCO1/SENC FAMILY MEMBER"/>
    <property type="match status" value="1"/>
</dbReference>
<gene>
    <name evidence="7" type="ORF">SAMN04488056_10391</name>
</gene>
<protein>
    <submittedName>
        <fullName evidence="7">Protein SCO1/2</fullName>
    </submittedName>
</protein>
<keyword evidence="3" id="KW-0479">Metal-binding</keyword>
<comment type="similarity">
    <text evidence="1">Belongs to the SCO1/2 family.</text>
</comment>
<dbReference type="FunFam" id="3.40.30.10:FF:000013">
    <property type="entry name" value="Blast:Protein SCO1 homolog, mitochondrial"/>
    <property type="match status" value="1"/>
</dbReference>
<dbReference type="PROSITE" id="PS51352">
    <property type="entry name" value="THIOREDOXIN_2"/>
    <property type="match status" value="1"/>
</dbReference>
<dbReference type="OrthoDB" id="9790194at2"/>
<feature type="binding site" evidence="3">
    <location>
        <position position="169"/>
    </location>
    <ligand>
        <name>Cu cation</name>
        <dbReference type="ChEBI" id="CHEBI:23378"/>
    </ligand>
</feature>
<keyword evidence="5" id="KW-0812">Transmembrane</keyword>
<sequence>MKKLIRTISWAMSLVMAIVLGILVFSWYSEEMRVQKTQEGQTEVQIGGDFSLTDHTGKPVTYADFADKPLAIYFGYTFCPDVCPTTLSEMTLWVEELGGDAQKMNFVFVTVDPERDTQEAMGDYVDAFFDQLIGLRGTREQTDAVIKAYKVYAKKVDDGSGDGDYVMDHTASVFLMKKGGAFSGTISFGEAHDSAVEKLRNLIASAE</sequence>
<dbReference type="SUPFAM" id="SSF52833">
    <property type="entry name" value="Thioredoxin-like"/>
    <property type="match status" value="1"/>
</dbReference>
<dbReference type="STRING" id="655353.SAMN04488056_10391"/>
<dbReference type="RefSeq" id="WP_090070603.1">
    <property type="nucleotide sequence ID" value="NZ_FOVR01000003.1"/>
</dbReference>
<accession>A0A1I5EA39</accession>
<dbReference type="InterPro" id="IPR003782">
    <property type="entry name" value="SCO1/SenC"/>
</dbReference>
<dbReference type="EMBL" id="FOVR01000003">
    <property type="protein sequence ID" value="SFO08193.1"/>
    <property type="molecule type" value="Genomic_DNA"/>
</dbReference>
<evidence type="ECO:0000256" key="4">
    <source>
        <dbReference type="PIRSR" id="PIRSR603782-2"/>
    </source>
</evidence>
<dbReference type="AlphaFoldDB" id="A0A1I5EA39"/>
<dbReference type="Proteomes" id="UP000199236">
    <property type="component" value="Unassembled WGS sequence"/>
</dbReference>
<feature type="domain" description="Thioredoxin" evidence="6">
    <location>
        <begin position="41"/>
        <end position="201"/>
    </location>
</feature>
<evidence type="ECO:0000256" key="1">
    <source>
        <dbReference type="ARBA" id="ARBA00010996"/>
    </source>
</evidence>
<feature type="disulfide bond" description="Redox-active" evidence="4">
    <location>
        <begin position="79"/>
        <end position="83"/>
    </location>
</feature>
<keyword evidence="4" id="KW-1015">Disulfide bond</keyword>
<evidence type="ECO:0000259" key="6">
    <source>
        <dbReference type="PROSITE" id="PS51352"/>
    </source>
</evidence>
<dbReference type="InterPro" id="IPR036249">
    <property type="entry name" value="Thioredoxin-like_sf"/>
</dbReference>
<organism evidence="7 8">
    <name type="scientific">Cohaesibacter marisflavi</name>
    <dbReference type="NCBI Taxonomy" id="655353"/>
    <lineage>
        <taxon>Bacteria</taxon>
        <taxon>Pseudomonadati</taxon>
        <taxon>Pseudomonadota</taxon>
        <taxon>Alphaproteobacteria</taxon>
        <taxon>Hyphomicrobiales</taxon>
        <taxon>Cohaesibacteraceae</taxon>
    </lineage>
</organism>
<evidence type="ECO:0000256" key="5">
    <source>
        <dbReference type="SAM" id="Phobius"/>
    </source>
</evidence>
<keyword evidence="8" id="KW-1185">Reference proteome</keyword>
<keyword evidence="5" id="KW-0472">Membrane</keyword>
<dbReference type="Gene3D" id="3.40.30.10">
    <property type="entry name" value="Glutaredoxin"/>
    <property type="match status" value="1"/>
</dbReference>
<dbReference type="InterPro" id="IPR013766">
    <property type="entry name" value="Thioredoxin_domain"/>
</dbReference>
<proteinExistence type="inferred from homology"/>
<dbReference type="CDD" id="cd02968">
    <property type="entry name" value="SCO"/>
    <property type="match status" value="1"/>
</dbReference>
<evidence type="ECO:0000313" key="7">
    <source>
        <dbReference type="EMBL" id="SFO08193.1"/>
    </source>
</evidence>
<feature type="binding site" evidence="3">
    <location>
        <position position="83"/>
    </location>
    <ligand>
        <name>Cu cation</name>
        <dbReference type="ChEBI" id="CHEBI:23378"/>
    </ligand>
</feature>
<evidence type="ECO:0000256" key="3">
    <source>
        <dbReference type="PIRSR" id="PIRSR603782-1"/>
    </source>
</evidence>
<keyword evidence="2 3" id="KW-0186">Copper</keyword>
<reference evidence="7 8" key="1">
    <citation type="submission" date="2016-10" db="EMBL/GenBank/DDBJ databases">
        <authorList>
            <person name="de Groot N.N."/>
        </authorList>
    </citation>
    <scope>NUCLEOTIDE SEQUENCE [LARGE SCALE GENOMIC DNA]</scope>
    <source>
        <strain evidence="7 8">CGMCC 1.9157</strain>
    </source>
</reference>